<dbReference type="InParanoid" id="W4K8T7"/>
<dbReference type="OrthoDB" id="3051534at2759"/>
<dbReference type="RefSeq" id="XP_009546719.1">
    <property type="nucleotide sequence ID" value="XM_009548424.1"/>
</dbReference>
<dbReference type="GeneID" id="20674193"/>
<sequence length="264" mass="28624">MSDPAPNKTQDPLIASTVSNDQLQNLASGVSTLTKGIADLRTPLQTPLQAPPKRTVAPALALAPAPVAPTAPDVISLNVPSFATLASINPTVTVSPSLLSQFHLVELAVIKAIVNHNFRAADLYKLDPQHRGRGGWRAHDRDAMELGSLSSVIIPLGTYFSILGFAIAPANPSIGPIVSGFWAYIASLMQFASQYEWAAIHLYHVDFFTTRRREMQFGDYSQWGRIDVDILSRRLLGHNKVARPDALTPGILCMVFSLERSSSS</sequence>
<dbReference type="AlphaFoldDB" id="W4K8T7"/>
<dbReference type="Proteomes" id="UP000030671">
    <property type="component" value="Unassembled WGS sequence"/>
</dbReference>
<evidence type="ECO:0000313" key="3">
    <source>
        <dbReference type="Proteomes" id="UP000030671"/>
    </source>
</evidence>
<keyword evidence="3" id="KW-1185">Reference proteome</keyword>
<evidence type="ECO:0000313" key="2">
    <source>
        <dbReference type="EMBL" id="ETW82164.1"/>
    </source>
</evidence>
<accession>W4K8T7</accession>
<dbReference type="eggNOG" id="ENOG502R18J">
    <property type="taxonomic scope" value="Eukaryota"/>
</dbReference>
<name>W4K8T7_HETIT</name>
<keyword evidence="1" id="KW-0812">Transmembrane</keyword>
<protein>
    <submittedName>
        <fullName evidence="2">Uncharacterized protein</fullName>
    </submittedName>
</protein>
<organism evidence="2 3">
    <name type="scientific">Heterobasidion irregulare (strain TC 32-1)</name>
    <dbReference type="NCBI Taxonomy" id="747525"/>
    <lineage>
        <taxon>Eukaryota</taxon>
        <taxon>Fungi</taxon>
        <taxon>Dikarya</taxon>
        <taxon>Basidiomycota</taxon>
        <taxon>Agaricomycotina</taxon>
        <taxon>Agaricomycetes</taxon>
        <taxon>Russulales</taxon>
        <taxon>Bondarzewiaceae</taxon>
        <taxon>Heterobasidion</taxon>
        <taxon>Heterobasidion annosum species complex</taxon>
    </lineage>
</organism>
<gene>
    <name evidence="2" type="ORF">HETIRDRAFT_427287</name>
</gene>
<keyword evidence="1" id="KW-1133">Transmembrane helix</keyword>
<evidence type="ECO:0000256" key="1">
    <source>
        <dbReference type="SAM" id="Phobius"/>
    </source>
</evidence>
<dbReference type="EMBL" id="KI925458">
    <property type="protein sequence ID" value="ETW82164.1"/>
    <property type="molecule type" value="Genomic_DNA"/>
</dbReference>
<keyword evidence="1" id="KW-0472">Membrane</keyword>
<feature type="transmembrane region" description="Helical" evidence="1">
    <location>
        <begin position="146"/>
        <end position="168"/>
    </location>
</feature>
<dbReference type="KEGG" id="hir:HETIRDRAFT_427287"/>
<proteinExistence type="predicted"/>
<dbReference type="HOGENOM" id="CLU_082469_0_0_1"/>
<reference evidence="2 3" key="1">
    <citation type="journal article" date="2012" name="New Phytol.">
        <title>Insight into trade-off between wood decay and parasitism from the genome of a fungal forest pathogen.</title>
        <authorList>
            <person name="Olson A."/>
            <person name="Aerts A."/>
            <person name="Asiegbu F."/>
            <person name="Belbahri L."/>
            <person name="Bouzid O."/>
            <person name="Broberg A."/>
            <person name="Canback B."/>
            <person name="Coutinho P.M."/>
            <person name="Cullen D."/>
            <person name="Dalman K."/>
            <person name="Deflorio G."/>
            <person name="van Diepen L.T."/>
            <person name="Dunand C."/>
            <person name="Duplessis S."/>
            <person name="Durling M."/>
            <person name="Gonthier P."/>
            <person name="Grimwood J."/>
            <person name="Fossdal C.G."/>
            <person name="Hansson D."/>
            <person name="Henrissat B."/>
            <person name="Hietala A."/>
            <person name="Himmelstrand K."/>
            <person name="Hoffmeister D."/>
            <person name="Hogberg N."/>
            <person name="James T.Y."/>
            <person name="Karlsson M."/>
            <person name="Kohler A."/>
            <person name="Kues U."/>
            <person name="Lee Y.H."/>
            <person name="Lin Y.C."/>
            <person name="Lind M."/>
            <person name="Lindquist E."/>
            <person name="Lombard V."/>
            <person name="Lucas S."/>
            <person name="Lunden K."/>
            <person name="Morin E."/>
            <person name="Murat C."/>
            <person name="Park J."/>
            <person name="Raffaello T."/>
            <person name="Rouze P."/>
            <person name="Salamov A."/>
            <person name="Schmutz J."/>
            <person name="Solheim H."/>
            <person name="Stahlberg J."/>
            <person name="Velez H."/>
            <person name="de Vries R.P."/>
            <person name="Wiebenga A."/>
            <person name="Woodward S."/>
            <person name="Yakovlev I."/>
            <person name="Garbelotto M."/>
            <person name="Martin F."/>
            <person name="Grigoriev I.V."/>
            <person name="Stenlid J."/>
        </authorList>
    </citation>
    <scope>NUCLEOTIDE SEQUENCE [LARGE SCALE GENOMIC DNA]</scope>
    <source>
        <strain evidence="2 3">TC 32-1</strain>
    </source>
</reference>